<name>A0A7S2R6H1_9STRA</name>
<feature type="region of interest" description="Disordered" evidence="1">
    <location>
        <begin position="309"/>
        <end position="340"/>
    </location>
</feature>
<protein>
    <recommendedName>
        <fullName evidence="2">WW domain-containing protein</fullName>
    </recommendedName>
</protein>
<dbReference type="InterPro" id="IPR001202">
    <property type="entry name" value="WW_dom"/>
</dbReference>
<dbReference type="PROSITE" id="PS01159">
    <property type="entry name" value="WW_DOMAIN_1"/>
    <property type="match status" value="1"/>
</dbReference>
<feature type="compositionally biased region" description="Basic and acidic residues" evidence="1">
    <location>
        <begin position="91"/>
        <end position="102"/>
    </location>
</feature>
<accession>A0A7S2R6H1</accession>
<organism evidence="3">
    <name type="scientific">Mucochytrium quahogii</name>
    <dbReference type="NCBI Taxonomy" id="96639"/>
    <lineage>
        <taxon>Eukaryota</taxon>
        <taxon>Sar</taxon>
        <taxon>Stramenopiles</taxon>
        <taxon>Bigyra</taxon>
        <taxon>Labyrinthulomycetes</taxon>
        <taxon>Thraustochytrida</taxon>
        <taxon>Thraustochytriidae</taxon>
        <taxon>Mucochytrium</taxon>
    </lineage>
</organism>
<dbReference type="EMBL" id="HBHK01000174">
    <property type="protein sequence ID" value="CAD9661785.1"/>
    <property type="molecule type" value="Transcribed_RNA"/>
</dbReference>
<dbReference type="PANTHER" id="PTHR21715">
    <property type="entry name" value="RH04127P"/>
    <property type="match status" value="1"/>
</dbReference>
<feature type="domain" description="WW" evidence="2">
    <location>
        <begin position="148"/>
        <end position="187"/>
    </location>
</feature>
<dbReference type="AlphaFoldDB" id="A0A7S2R6H1"/>
<feature type="region of interest" description="Disordered" evidence="1">
    <location>
        <begin position="216"/>
        <end position="245"/>
    </location>
</feature>
<dbReference type="InterPro" id="IPR036020">
    <property type="entry name" value="WW_dom_sf"/>
</dbReference>
<feature type="compositionally biased region" description="Polar residues" evidence="1">
    <location>
        <begin position="322"/>
        <end position="332"/>
    </location>
</feature>
<evidence type="ECO:0000313" key="4">
    <source>
        <dbReference type="EMBL" id="CAD9661785.1"/>
    </source>
</evidence>
<dbReference type="PANTHER" id="PTHR21715:SF0">
    <property type="entry name" value="RH04127P"/>
    <property type="match status" value="1"/>
</dbReference>
<reference evidence="3" key="1">
    <citation type="submission" date="2021-01" db="EMBL/GenBank/DDBJ databases">
        <authorList>
            <person name="Corre E."/>
            <person name="Pelletier E."/>
            <person name="Niang G."/>
            <person name="Scheremetjew M."/>
            <person name="Finn R."/>
            <person name="Kale V."/>
            <person name="Holt S."/>
            <person name="Cochrane G."/>
            <person name="Meng A."/>
            <person name="Brown T."/>
            <person name="Cohen L."/>
        </authorList>
    </citation>
    <scope>NUCLEOTIDE SEQUENCE</scope>
    <source>
        <strain evidence="3">NY070348D</strain>
    </source>
</reference>
<dbReference type="EMBL" id="HBHK01000172">
    <property type="protein sequence ID" value="CAD9661781.1"/>
    <property type="molecule type" value="Transcribed_RNA"/>
</dbReference>
<proteinExistence type="predicted"/>
<dbReference type="Gene3D" id="3.30.1470.10">
    <property type="entry name" value="Photosystem I PsaD, reaction center subunit II"/>
    <property type="match status" value="1"/>
</dbReference>
<evidence type="ECO:0000259" key="2">
    <source>
        <dbReference type="PROSITE" id="PS50020"/>
    </source>
</evidence>
<dbReference type="InterPro" id="IPR053233">
    <property type="entry name" value="ABRA-related"/>
</dbReference>
<evidence type="ECO:0000313" key="3">
    <source>
        <dbReference type="EMBL" id="CAD9661781.1"/>
    </source>
</evidence>
<feature type="compositionally biased region" description="Basic and acidic residues" evidence="1">
    <location>
        <begin position="233"/>
        <end position="245"/>
    </location>
</feature>
<dbReference type="PROSITE" id="PS50020">
    <property type="entry name" value="WW_DOMAIN_2"/>
    <property type="match status" value="1"/>
</dbReference>
<feature type="region of interest" description="Disordered" evidence="1">
    <location>
        <begin position="1"/>
        <end position="61"/>
    </location>
</feature>
<gene>
    <name evidence="3" type="ORF">QSP1433_LOCUS96</name>
    <name evidence="4" type="ORF">QSP1433_LOCUS98</name>
</gene>
<feature type="compositionally biased region" description="Acidic residues" evidence="1">
    <location>
        <begin position="16"/>
        <end position="61"/>
    </location>
</feature>
<dbReference type="SUPFAM" id="SSF51045">
    <property type="entry name" value="WW domain"/>
    <property type="match status" value="2"/>
</dbReference>
<sequence>MREEEDVSSCETGSSEGEEGEEEETEEGREDFIIEEEEDIIEEEDDFIIEEEDGSDDEEEDAWANARVMTKAEKNASVVAVKFDDEDDDEPAHWEAKADRVDPSSGLQNISRRLSPATDDILDFAIYLGMDPEEDREWVWLAEECLYAPLPKGWKQARDVSATGRGDTYYWREDDPDCATQWEHPLDPFFRKLFERLKAEKQQRIDDMKLGGRWSKFERRKRRSARPQSAMPLDRRNSGSRADRTELGVLRTVAKGTSQHLAGRTAVFDFDTTPKKKARPMSALPSRSSAPIVPLNEEDSEEILGGCHDLGESSPSRVKASSRVQPSGSLETYTRESDTVDTPAAEVTEMVLPTHPPFPEDKTRPLWWRKTPETKAVDLSHKVSPEDILELASYFDVELPDEAHLMWVIKLAALAPIPKGWRVCFDEFSTEHFFACEQTFRISRNHPLDPFFALLLEGERDAEAASGSMGAAHTDRVWLAFADDDDDVYYYDFSSNVTCYEQPEAVEKNVPMPLMITQFEAAAGREDFLAYRQALWNSLCGVYEEKSNSIPPIIGLPAAQLLGKEELVRTAMILDWIMQPKNEELQKALEVNNSLKAAVEGRRTTSEQLTRHITLTKK</sequence>
<feature type="region of interest" description="Disordered" evidence="1">
    <location>
        <begin position="83"/>
        <end position="111"/>
    </location>
</feature>
<evidence type="ECO:0000256" key="1">
    <source>
        <dbReference type="SAM" id="MobiDB-lite"/>
    </source>
</evidence>